<dbReference type="RefSeq" id="WP_011386401.1">
    <property type="nucleotide sequence ID" value="NC_007626.1"/>
</dbReference>
<evidence type="ECO:0000313" key="3">
    <source>
        <dbReference type="Proteomes" id="UP000007058"/>
    </source>
</evidence>
<organism evidence="2 3">
    <name type="scientific">Paramagnetospirillum magneticum (strain ATCC 700264 / AMB-1)</name>
    <name type="common">Magnetospirillum magneticum</name>
    <dbReference type="NCBI Taxonomy" id="342108"/>
    <lineage>
        <taxon>Bacteria</taxon>
        <taxon>Pseudomonadati</taxon>
        <taxon>Pseudomonadota</taxon>
        <taxon>Alphaproteobacteria</taxon>
        <taxon>Rhodospirillales</taxon>
        <taxon>Magnetospirillaceae</taxon>
        <taxon>Paramagnetospirillum</taxon>
    </lineage>
</organism>
<reference evidence="2 3" key="1">
    <citation type="journal article" date="2005" name="DNA Res.">
        <title>Complete genome sequence of the facultative anaerobic magnetotactic bacterium Magnetospirillum sp. strain AMB-1.</title>
        <authorList>
            <person name="Matsunaga T."/>
            <person name="Okamura Y."/>
            <person name="Fukuda Y."/>
            <person name="Wahyudi A.T."/>
            <person name="Murase Y."/>
            <person name="Takeyama H."/>
        </authorList>
    </citation>
    <scope>NUCLEOTIDE SEQUENCE [LARGE SCALE GENOMIC DNA]</scope>
    <source>
        <strain evidence="3">ATCC 700264 / AMB-1</strain>
    </source>
</reference>
<dbReference type="OrthoDB" id="8020271at2"/>
<keyword evidence="3" id="KW-1185">Reference proteome</keyword>
<dbReference type="Proteomes" id="UP000007058">
    <property type="component" value="Chromosome"/>
</dbReference>
<dbReference type="HOGENOM" id="CLU_911549_0_0_5"/>
<accession>Q2VZX1</accession>
<feature type="compositionally biased region" description="Low complexity" evidence="1">
    <location>
        <begin position="115"/>
        <end position="132"/>
    </location>
</feature>
<dbReference type="EMBL" id="AP007255">
    <property type="protein sequence ID" value="BAE52854.1"/>
    <property type="molecule type" value="Genomic_DNA"/>
</dbReference>
<name>Q2VZX1_PARM1</name>
<proteinExistence type="predicted"/>
<evidence type="ECO:0000256" key="1">
    <source>
        <dbReference type="SAM" id="MobiDB-lite"/>
    </source>
</evidence>
<dbReference type="KEGG" id="mag:amb4050"/>
<feature type="region of interest" description="Disordered" evidence="1">
    <location>
        <begin position="114"/>
        <end position="135"/>
    </location>
</feature>
<evidence type="ECO:0000313" key="2">
    <source>
        <dbReference type="EMBL" id="BAE52854.1"/>
    </source>
</evidence>
<dbReference type="AlphaFoldDB" id="Q2VZX1"/>
<protein>
    <submittedName>
        <fullName evidence="2">Uncharacterized protein</fullName>
    </submittedName>
</protein>
<sequence>MTDYSALSIPNGNTSANVSPDRVQVNRQGGVSMTLTNGVVTTTSSMATREIQAPRNSVQNSGTITEARNSWGTVKTGSDITEASIVNIGGIETTIKAAMAAGMVTRNADGSYAVAGGQQAPQDQPQADPNDGMESLGDDAVEASITEIATKASASDVVGVINALSKGEGIPETAVGRIASQMGLEPGEAMHRAETIRAAFETQALNTISKSGFEAQDVVAWAWENRPDLMKQAIYKQATERTTKGYDGVVKAYLGGLEKSSPQTILNAKLPSGMTAHQQQDGTIMVTTPQGNFSWSSLLRMGAISVGRG</sequence>
<dbReference type="STRING" id="342108.amb4050"/>
<gene>
    <name evidence="2" type="ordered locus">amb4050</name>
</gene>